<keyword evidence="2" id="KW-0479">Metal-binding</keyword>
<keyword evidence="8" id="KW-1185">Reference proteome</keyword>
<keyword evidence="4" id="KW-0411">Iron-sulfur</keyword>
<dbReference type="Proteomes" id="UP000239297">
    <property type="component" value="Unassembled WGS sequence"/>
</dbReference>
<evidence type="ECO:0000259" key="6">
    <source>
        <dbReference type="SMART" id="SM00704"/>
    </source>
</evidence>
<protein>
    <submittedName>
        <fullName evidence="7">CDGSH iron-sulfur domain-containing protein</fullName>
    </submittedName>
</protein>
<gene>
    <name evidence="7" type="ORF">C4K88_12960</name>
</gene>
<dbReference type="GO" id="GO:0051537">
    <property type="term" value="F:2 iron, 2 sulfur cluster binding"/>
    <property type="evidence" value="ECO:0007669"/>
    <property type="project" value="UniProtKB-KW"/>
</dbReference>
<sequence length="84" mass="8755">MDTAADAEDARSDHPLNSGADAPVTVVACPNGPLLVRGDFTLVGTDGAELPRTRRTVALCRCGASVLKPYCDGSHKLTGFRSDP</sequence>
<dbReference type="InterPro" id="IPR042216">
    <property type="entry name" value="MitoNEET_CISD"/>
</dbReference>
<reference evidence="7 8" key="1">
    <citation type="journal article" date="2014" name="Int. J. Syst. Evol. Microbiol.">
        <title>Arthrobacter pityocampae sp. nov., isolated from Thaumetopoea pityocampa (Lep., Thaumetopoeidae).</title>
        <authorList>
            <person name="Ince I.A."/>
            <person name="Demirbag Z."/>
            <person name="Kati H."/>
        </authorList>
    </citation>
    <scope>NUCLEOTIDE SEQUENCE [LARGE SCALE GENOMIC DNA]</scope>
    <source>
        <strain evidence="7 8">Tp2</strain>
    </source>
</reference>
<feature type="region of interest" description="Disordered" evidence="5">
    <location>
        <begin position="1"/>
        <end position="23"/>
    </location>
</feature>
<evidence type="ECO:0000256" key="5">
    <source>
        <dbReference type="SAM" id="MobiDB-lite"/>
    </source>
</evidence>
<organism evidence="7 8">
    <name type="scientific">Arthrobacter pityocampae</name>
    <dbReference type="NCBI Taxonomy" id="547334"/>
    <lineage>
        <taxon>Bacteria</taxon>
        <taxon>Bacillati</taxon>
        <taxon>Actinomycetota</taxon>
        <taxon>Actinomycetes</taxon>
        <taxon>Micrococcales</taxon>
        <taxon>Micrococcaceae</taxon>
        <taxon>Arthrobacter</taxon>
    </lineage>
</organism>
<feature type="domain" description="Iron-binding zinc finger CDGSH type" evidence="6">
    <location>
        <begin position="43"/>
        <end position="81"/>
    </location>
</feature>
<keyword evidence="1" id="KW-0001">2Fe-2S</keyword>
<dbReference type="Gene3D" id="3.40.5.90">
    <property type="entry name" value="CDGSH iron-sulfur domain, mitoNEET-type"/>
    <property type="match status" value="1"/>
</dbReference>
<evidence type="ECO:0000256" key="4">
    <source>
        <dbReference type="ARBA" id="ARBA00023014"/>
    </source>
</evidence>
<dbReference type="AlphaFoldDB" id="A0A2S5IWA8"/>
<evidence type="ECO:0000256" key="2">
    <source>
        <dbReference type="ARBA" id="ARBA00022723"/>
    </source>
</evidence>
<dbReference type="InterPro" id="IPR018967">
    <property type="entry name" value="FeS-contain_CDGSH-typ"/>
</dbReference>
<dbReference type="SMART" id="SM00704">
    <property type="entry name" value="ZnF_CDGSH"/>
    <property type="match status" value="1"/>
</dbReference>
<dbReference type="Pfam" id="PF09360">
    <property type="entry name" value="zf-CDGSH"/>
    <property type="match status" value="1"/>
</dbReference>
<evidence type="ECO:0000313" key="8">
    <source>
        <dbReference type="Proteomes" id="UP000239297"/>
    </source>
</evidence>
<dbReference type="OrthoDB" id="9800162at2"/>
<name>A0A2S5IWA8_9MICC</name>
<keyword evidence="3" id="KW-0408">Iron</keyword>
<evidence type="ECO:0000313" key="7">
    <source>
        <dbReference type="EMBL" id="PPB48843.1"/>
    </source>
</evidence>
<evidence type="ECO:0000256" key="1">
    <source>
        <dbReference type="ARBA" id="ARBA00022714"/>
    </source>
</evidence>
<evidence type="ECO:0000256" key="3">
    <source>
        <dbReference type="ARBA" id="ARBA00023004"/>
    </source>
</evidence>
<proteinExistence type="predicted"/>
<dbReference type="GO" id="GO:0046872">
    <property type="term" value="F:metal ion binding"/>
    <property type="evidence" value="ECO:0007669"/>
    <property type="project" value="UniProtKB-KW"/>
</dbReference>
<dbReference type="EMBL" id="PRKW01000005">
    <property type="protein sequence ID" value="PPB48843.1"/>
    <property type="molecule type" value="Genomic_DNA"/>
</dbReference>
<accession>A0A2S5IWA8</accession>
<dbReference type="GO" id="GO:0005737">
    <property type="term" value="C:cytoplasm"/>
    <property type="evidence" value="ECO:0007669"/>
    <property type="project" value="UniProtKB-ARBA"/>
</dbReference>
<comment type="caution">
    <text evidence="7">The sequence shown here is derived from an EMBL/GenBank/DDBJ whole genome shotgun (WGS) entry which is preliminary data.</text>
</comment>